<gene>
    <name evidence="4" type="ORF">PLOB_00025089</name>
</gene>
<evidence type="ECO:0000313" key="4">
    <source>
        <dbReference type="EMBL" id="CAH3035290.1"/>
    </source>
</evidence>
<keyword evidence="1" id="KW-0863">Zinc-finger</keyword>
<comment type="caution">
    <text evidence="4">The sequence shown here is derived from an EMBL/GenBank/DDBJ whole genome shotgun (WGS) entry which is preliminary data.</text>
</comment>
<evidence type="ECO:0000256" key="2">
    <source>
        <dbReference type="SAM" id="MobiDB-lite"/>
    </source>
</evidence>
<dbReference type="InterPro" id="IPR027417">
    <property type="entry name" value="P-loop_NTPase"/>
</dbReference>
<organism evidence="4 5">
    <name type="scientific">Porites lobata</name>
    <dbReference type="NCBI Taxonomy" id="104759"/>
    <lineage>
        <taxon>Eukaryota</taxon>
        <taxon>Metazoa</taxon>
        <taxon>Cnidaria</taxon>
        <taxon>Anthozoa</taxon>
        <taxon>Hexacorallia</taxon>
        <taxon>Scleractinia</taxon>
        <taxon>Fungiina</taxon>
        <taxon>Poritidae</taxon>
        <taxon>Porites</taxon>
    </lineage>
</organism>
<feature type="compositionally biased region" description="Basic and acidic residues" evidence="2">
    <location>
        <begin position="598"/>
        <end position="619"/>
    </location>
</feature>
<feature type="compositionally biased region" description="Polar residues" evidence="2">
    <location>
        <begin position="620"/>
        <end position="631"/>
    </location>
</feature>
<accession>A0ABN8MTE6</accession>
<feature type="domain" description="SWIM-type" evidence="3">
    <location>
        <begin position="524"/>
        <end position="563"/>
    </location>
</feature>
<feature type="compositionally biased region" description="Polar residues" evidence="2">
    <location>
        <begin position="421"/>
        <end position="433"/>
    </location>
</feature>
<proteinExistence type="predicted"/>
<feature type="region of interest" description="Disordered" evidence="2">
    <location>
        <begin position="689"/>
        <end position="729"/>
    </location>
</feature>
<feature type="region of interest" description="Disordered" evidence="2">
    <location>
        <begin position="577"/>
        <end position="658"/>
    </location>
</feature>
<dbReference type="Proteomes" id="UP001159405">
    <property type="component" value="Unassembled WGS sequence"/>
</dbReference>
<dbReference type="Gene3D" id="3.40.50.300">
    <property type="entry name" value="P-loop containing nucleotide triphosphate hydrolases"/>
    <property type="match status" value="1"/>
</dbReference>
<dbReference type="InterPro" id="IPR007527">
    <property type="entry name" value="Znf_SWIM"/>
</dbReference>
<evidence type="ECO:0000313" key="5">
    <source>
        <dbReference type="Proteomes" id="UP001159405"/>
    </source>
</evidence>
<feature type="region of interest" description="Disordered" evidence="2">
    <location>
        <begin position="795"/>
        <end position="816"/>
    </location>
</feature>
<keyword evidence="5" id="KW-1185">Reference proteome</keyword>
<evidence type="ECO:0000256" key="1">
    <source>
        <dbReference type="PROSITE-ProRule" id="PRU00325"/>
    </source>
</evidence>
<protein>
    <recommendedName>
        <fullName evidence="3">SWIM-type domain-containing protein</fullName>
    </recommendedName>
</protein>
<feature type="compositionally biased region" description="Polar residues" evidence="2">
    <location>
        <begin position="718"/>
        <end position="729"/>
    </location>
</feature>
<keyword evidence="1" id="KW-0862">Zinc</keyword>
<evidence type="ECO:0000259" key="3">
    <source>
        <dbReference type="PROSITE" id="PS50966"/>
    </source>
</evidence>
<feature type="compositionally biased region" description="Basic and acidic residues" evidence="2">
    <location>
        <begin position="434"/>
        <end position="447"/>
    </location>
</feature>
<feature type="compositionally biased region" description="Basic and acidic residues" evidence="2">
    <location>
        <begin position="799"/>
        <end position="808"/>
    </location>
</feature>
<name>A0ABN8MTE6_9CNID</name>
<reference evidence="4 5" key="1">
    <citation type="submission" date="2022-05" db="EMBL/GenBank/DDBJ databases">
        <authorList>
            <consortium name="Genoscope - CEA"/>
            <person name="William W."/>
        </authorList>
    </citation>
    <scope>NUCLEOTIDE SEQUENCE [LARGE SCALE GENOMIC DNA]</scope>
</reference>
<sequence length="825" mass="92033">MASVAPEVVFFYGPPFPGKTLFYAHEFSQTHARICPHELFEADPSLSLRAVILKVVNVVSKGQSVVLDDEKSTKKSRKSYLNIIRNKVPYCSYRVVYFHVNSCDGLLICEWAREWQLAHQFECLSDDATFKIETVKNSEHWFEKRSVELPVKGEGFSKIDQVEIQLICDTPYKFVVPALFLQWEGLFDDAEEVQCNAKRVAIGIIGKWSQSNPCGRVIVFHLSAKQPCPEGSCECVEKMKRDLSELATQTDVPVYFVHFCSFMAKFSRPPDPGLFAWLQKLHTIDLSSRATFCVCSSDAYQKAASAAGVKSIKVKSLQRNDAITYFTCSSISRHWELFFQNRLLEIFPPIAASMFVKFKRNLFSSPAFCFFTPDCVYCSFHSFNSCYQNTAVPTKPASRDIFKLKDCLSKKNVFAKKTPPKTESNTPPGTSSVSHDKTPLREQADKHTSKPGDFVLVAVTASPVTPSLLAKNLSPTDIEGLAFSPGHFRRGEGCVKLIRNVSTSMEQEGILFAAKCLGSQGQLYDVSALLNQEGVVRAVCSCADPASKLGKCKHSVGLLLWCKEEKNVNKIINPRSCSPRSTSKLEPVTGSVVKQKKTACDESAERSQGDEPTRREKNKSLPNWISSFTKTSSDDGGKRTADEGSNAKLSHKRMKTKKSENTFYCLSPEELLQTAEEILQEYHVSYNKQHGNKPFNAKDRRKHSTADRESRAKLKNLSAPQSQGNTERTNIASSVDGDLLIKETFTEKSLPDARSSDLTGGFVVPETVTTIETQSHCKKDDSMGSNVSSLIAAENGSCEQEKYPDLKDNKKRGKQVRTSILDDFI</sequence>
<dbReference type="PROSITE" id="PS50966">
    <property type="entry name" value="ZF_SWIM"/>
    <property type="match status" value="1"/>
</dbReference>
<dbReference type="EMBL" id="CALNXK010000003">
    <property type="protein sequence ID" value="CAH3035290.1"/>
    <property type="molecule type" value="Genomic_DNA"/>
</dbReference>
<keyword evidence="1" id="KW-0479">Metal-binding</keyword>
<feature type="region of interest" description="Disordered" evidence="2">
    <location>
        <begin position="417"/>
        <end position="447"/>
    </location>
</feature>
<feature type="compositionally biased region" description="Basic and acidic residues" evidence="2">
    <location>
        <begin position="632"/>
        <end position="642"/>
    </location>
</feature>